<comment type="pathway">
    <text evidence="12">Steroid metabolism; cholesterol degradation.</text>
</comment>
<evidence type="ECO:0000256" key="3">
    <source>
        <dbReference type="ARBA" id="ARBA00022548"/>
    </source>
</evidence>
<evidence type="ECO:0000313" key="18">
    <source>
        <dbReference type="Proteomes" id="UP000185151"/>
    </source>
</evidence>
<evidence type="ECO:0000256" key="10">
    <source>
        <dbReference type="ARBA" id="ARBA00023235"/>
    </source>
</evidence>
<dbReference type="InterPro" id="IPR052542">
    <property type="entry name" value="Cholesterol_Oxidase"/>
</dbReference>
<dbReference type="Pfam" id="PF05199">
    <property type="entry name" value="GMC_oxred_C"/>
    <property type="match status" value="1"/>
</dbReference>
<dbReference type="InterPro" id="IPR017896">
    <property type="entry name" value="4Fe4S_Fe-S-bd"/>
</dbReference>
<evidence type="ECO:0000256" key="9">
    <source>
        <dbReference type="ARBA" id="ARBA00023221"/>
    </source>
</evidence>
<dbReference type="AlphaFoldDB" id="A0A1N6IMV4"/>
<dbReference type="GO" id="GO:0016995">
    <property type="term" value="F:cholesterol oxidase activity"/>
    <property type="evidence" value="ECO:0007669"/>
    <property type="project" value="UniProtKB-EC"/>
</dbReference>
<name>A0A1N6IMV4_9BURK</name>
<feature type="domain" description="4Fe-4S ferredoxin-type" evidence="16">
    <location>
        <begin position="189"/>
        <end position="218"/>
    </location>
</feature>
<keyword evidence="8" id="KW-1207">Sterol metabolism</keyword>
<evidence type="ECO:0000256" key="6">
    <source>
        <dbReference type="ARBA" id="ARBA00023002"/>
    </source>
</evidence>
<comment type="cofactor">
    <cofactor evidence="1">
        <name>FAD</name>
        <dbReference type="ChEBI" id="CHEBI:57692"/>
    </cofactor>
</comment>
<dbReference type="InterPro" id="IPR029058">
    <property type="entry name" value="AB_hydrolase_fold"/>
</dbReference>
<keyword evidence="5" id="KW-0274">FAD</keyword>
<dbReference type="Proteomes" id="UP000185151">
    <property type="component" value="Unassembled WGS sequence"/>
</dbReference>
<keyword evidence="4" id="KW-0285">Flavoprotein</keyword>
<dbReference type="InterPro" id="IPR007867">
    <property type="entry name" value="GMC_OxRtase_C"/>
</dbReference>
<dbReference type="PROSITE" id="PS51379">
    <property type="entry name" value="4FE4S_FER_2"/>
    <property type="match status" value="1"/>
</dbReference>
<evidence type="ECO:0000256" key="11">
    <source>
        <dbReference type="ARBA" id="ARBA00038856"/>
    </source>
</evidence>
<dbReference type="EMBL" id="FSRU01000001">
    <property type="protein sequence ID" value="SIO33303.1"/>
    <property type="molecule type" value="Genomic_DNA"/>
</dbReference>
<gene>
    <name evidence="17" type="ORF">SAMN05444165_2304</name>
</gene>
<keyword evidence="6" id="KW-0560">Oxidoreductase</keyword>
<accession>A0A1N6IMV4</accession>
<evidence type="ECO:0000256" key="12">
    <source>
        <dbReference type="ARBA" id="ARBA00049645"/>
    </source>
</evidence>
<dbReference type="InterPro" id="IPR000172">
    <property type="entry name" value="GMC_OxRdtase_N"/>
</dbReference>
<keyword evidence="10" id="KW-0413">Isomerase</keyword>
<dbReference type="Gene3D" id="3.40.50.1820">
    <property type="entry name" value="alpha/beta hydrolase"/>
    <property type="match status" value="1"/>
</dbReference>
<dbReference type="InterPro" id="IPR036188">
    <property type="entry name" value="FAD/NAD-bd_sf"/>
</dbReference>
<evidence type="ECO:0000256" key="8">
    <source>
        <dbReference type="ARBA" id="ARBA00023166"/>
    </source>
</evidence>
<dbReference type="EC" id="5.3.3.1" evidence="11"/>
<evidence type="ECO:0000256" key="13">
    <source>
        <dbReference type="ARBA" id="ARBA00049723"/>
    </source>
</evidence>
<evidence type="ECO:0000256" key="15">
    <source>
        <dbReference type="ARBA" id="ARBA00049778"/>
    </source>
</evidence>
<evidence type="ECO:0000313" key="17">
    <source>
        <dbReference type="EMBL" id="SIO33303.1"/>
    </source>
</evidence>
<reference evidence="17 18" key="1">
    <citation type="submission" date="2016-11" db="EMBL/GenBank/DDBJ databases">
        <authorList>
            <person name="Jaros S."/>
            <person name="Januszkiewicz K."/>
            <person name="Wedrychowicz H."/>
        </authorList>
    </citation>
    <scope>NUCLEOTIDE SEQUENCE [LARGE SCALE GENOMIC DNA]</scope>
    <source>
        <strain evidence="17 18">GAS95</strain>
    </source>
</reference>
<dbReference type="GO" id="GO:0050660">
    <property type="term" value="F:flavin adenine dinucleotide binding"/>
    <property type="evidence" value="ECO:0007669"/>
    <property type="project" value="InterPro"/>
</dbReference>
<organism evidence="17 18">
    <name type="scientific">Paraburkholderia phenazinium</name>
    <dbReference type="NCBI Taxonomy" id="60549"/>
    <lineage>
        <taxon>Bacteria</taxon>
        <taxon>Pseudomonadati</taxon>
        <taxon>Pseudomonadota</taxon>
        <taxon>Betaproteobacteria</taxon>
        <taxon>Burkholderiales</taxon>
        <taxon>Burkholderiaceae</taxon>
        <taxon>Paraburkholderia</taxon>
    </lineage>
</organism>
<dbReference type="EC" id="1.1.3.6" evidence="13"/>
<evidence type="ECO:0000256" key="7">
    <source>
        <dbReference type="ARBA" id="ARBA00023098"/>
    </source>
</evidence>
<comment type="similarity">
    <text evidence="2">Belongs to the GMC oxidoreductase family.</text>
</comment>
<evidence type="ECO:0000256" key="14">
    <source>
        <dbReference type="ARBA" id="ARBA00049744"/>
    </source>
</evidence>
<proteinExistence type="inferred from homology"/>
<keyword evidence="7" id="KW-0443">Lipid metabolism</keyword>
<keyword evidence="9" id="KW-0753">Steroid metabolism</keyword>
<dbReference type="PANTHER" id="PTHR47470:SF1">
    <property type="entry name" value="FAD-DEPENDENT OXIDOREDUCTASE 2 FAD BINDING DOMAIN-CONTAINING PROTEIN"/>
    <property type="match status" value="1"/>
</dbReference>
<dbReference type="Pfam" id="PF00732">
    <property type="entry name" value="GMC_oxred_N"/>
    <property type="match status" value="1"/>
</dbReference>
<evidence type="ECO:0000256" key="1">
    <source>
        <dbReference type="ARBA" id="ARBA00001974"/>
    </source>
</evidence>
<dbReference type="GO" id="GO:0008203">
    <property type="term" value="P:cholesterol metabolic process"/>
    <property type="evidence" value="ECO:0007669"/>
    <property type="project" value="UniProtKB-KW"/>
</dbReference>
<evidence type="ECO:0000256" key="4">
    <source>
        <dbReference type="ARBA" id="ARBA00022630"/>
    </source>
</evidence>
<protein>
    <recommendedName>
        <fullName evidence="14">Cholesterol oxidase</fullName>
        <ecNumber evidence="13">1.1.3.6</ecNumber>
        <ecNumber evidence="11">5.3.3.1</ecNumber>
    </recommendedName>
    <alternativeName>
        <fullName evidence="15">Cholesterol isomerase</fullName>
    </alternativeName>
</protein>
<dbReference type="GO" id="GO:0004769">
    <property type="term" value="F:steroid Delta-isomerase activity"/>
    <property type="evidence" value="ECO:0007669"/>
    <property type="project" value="UniProtKB-EC"/>
</dbReference>
<evidence type="ECO:0000256" key="5">
    <source>
        <dbReference type="ARBA" id="ARBA00022827"/>
    </source>
</evidence>
<dbReference type="SUPFAM" id="SSF53474">
    <property type="entry name" value="alpha/beta-Hydrolases"/>
    <property type="match status" value="1"/>
</dbReference>
<keyword evidence="3" id="KW-0153">Cholesterol metabolism</keyword>
<sequence>MMNRLSSAIEALQPHYEIVIVGSGYGGAIVASRMARAGRNVCLLERGREFMAGEFPATPLEGAGQVQYNTGLAQIGSPLALLEVHVNPDVNAVVGCGLGGTSLINANVALRPDPRLWQDPRWPAAVRADQAGLAAGYARAEAMLQPSPVPADFPSLPKLNALARSAQVLGMEDRFSRPPITVTFQDGKNAAGVEQKRCVGCGDCNAGCNHEAKNSTHMNYLPDAVAHGAQIFTGVAVHSVVRDEATRQWRVRYQLVGLGREIYDAPELAISADIVILSAGTLGSTAILLRSREAGLPVSSQLGQHFTGNGDVLSFAYNTEVPINGIGWGAHKEGEIPPVGPTITGLIDHRNTPNVTDGFVIEEGSLAGPVGLAMMGVLGLAAPAEGVKVPELASRSGSLDAGARIVESLLRGPYHGAMNHTQTYLVMAHDDDSGQIVVEQGRPRIRWPNAGKQPIYATIEKTLEAATVALGGEYVRDPISARLLGDGLVTVHPLGGCGMAEAAENGVVDQAGRVFSAATGTDVHPGLYVMDGAVVPLSLGVNPLLTISALAERNCAQLAAAHGWPIDYTSPGDVAPPPPQKIGLRFTETMVGSYAPGAPADGPADAPAPDASPMSFTLTVESDDLAEMLSSPQHAAHTVGTLTCPALSAQPMTIADGLFNLFVVDETEVDRRDMNYHMTLESVEGTRYYLFGQKIITRSSLLELWPQTNTLYAQIRTSEAADAPVIGKATLIITPENFLRQMRTIEVTNTPDLETRLDWTLKFGKFFGGVLFTEYGGVAAPLQFLSTDAAAPRLKRALRAPAPELTWFNTSEPPSKTLKLTRYHAGDKGPVLLIHGSGVSSRIFATDLVETNLVEFMCATGYDVWLVDLRVSIELPSALEPTTADAIAREDIPAAVAKVRQLTGAAQIQVVAHCFGAVAFSMSLLSGLTGVRSALLSQVSAHPIPGAMQRIKAGLHMPEILEHLGVRDLTVLTRAGNWPDNLLDEALRVYPVGHDEGCGNALCHRATFLYGLVYEHAQLGEQLHANLQELFGVHNVELFVQLAAMVRAGHVVDADGMDVYLRNLEGMNLPICFIHGTENRCYLPISTAKTYDLLVSRFGAQQYERHLIPGYGHLDCIFGKNAAVDVFPLIVRYLDAQ</sequence>
<dbReference type="PANTHER" id="PTHR47470">
    <property type="entry name" value="CHOLESTEROL OXIDASE"/>
    <property type="match status" value="1"/>
</dbReference>
<dbReference type="SUPFAM" id="SSF51905">
    <property type="entry name" value="FAD/NAD(P)-binding domain"/>
    <property type="match status" value="1"/>
</dbReference>
<dbReference type="Gene3D" id="3.50.50.60">
    <property type="entry name" value="FAD/NAD(P)-binding domain"/>
    <property type="match status" value="3"/>
</dbReference>
<evidence type="ECO:0000256" key="2">
    <source>
        <dbReference type="ARBA" id="ARBA00010790"/>
    </source>
</evidence>
<keyword evidence="18" id="KW-1185">Reference proteome</keyword>
<evidence type="ECO:0000259" key="16">
    <source>
        <dbReference type="PROSITE" id="PS51379"/>
    </source>
</evidence>